<evidence type="ECO:0000313" key="1">
    <source>
        <dbReference type="EMBL" id="JAH25309.1"/>
    </source>
</evidence>
<sequence length="59" mass="7029">MSSSFFLTSIFQQLSSQYIKNTAMLWLIYIYRNRNKNTSFKNKSLTLSLSRRNTPKGRF</sequence>
<reference evidence="1" key="1">
    <citation type="submission" date="2014-11" db="EMBL/GenBank/DDBJ databases">
        <authorList>
            <person name="Amaro Gonzalez C."/>
        </authorList>
    </citation>
    <scope>NUCLEOTIDE SEQUENCE</scope>
</reference>
<dbReference type="AlphaFoldDB" id="A0A0E9R897"/>
<proteinExistence type="predicted"/>
<protein>
    <submittedName>
        <fullName evidence="1">Uncharacterized protein</fullName>
    </submittedName>
</protein>
<reference evidence="1" key="2">
    <citation type="journal article" date="2015" name="Fish Shellfish Immunol.">
        <title>Early steps in the European eel (Anguilla anguilla)-Vibrio vulnificus interaction in the gills: Role of the RtxA13 toxin.</title>
        <authorList>
            <person name="Callol A."/>
            <person name="Pajuelo D."/>
            <person name="Ebbesson L."/>
            <person name="Teles M."/>
            <person name="MacKenzie S."/>
            <person name="Amaro C."/>
        </authorList>
    </citation>
    <scope>NUCLEOTIDE SEQUENCE</scope>
</reference>
<name>A0A0E9R897_ANGAN</name>
<organism evidence="1">
    <name type="scientific">Anguilla anguilla</name>
    <name type="common">European freshwater eel</name>
    <name type="synonym">Muraena anguilla</name>
    <dbReference type="NCBI Taxonomy" id="7936"/>
    <lineage>
        <taxon>Eukaryota</taxon>
        <taxon>Metazoa</taxon>
        <taxon>Chordata</taxon>
        <taxon>Craniata</taxon>
        <taxon>Vertebrata</taxon>
        <taxon>Euteleostomi</taxon>
        <taxon>Actinopterygii</taxon>
        <taxon>Neopterygii</taxon>
        <taxon>Teleostei</taxon>
        <taxon>Anguilliformes</taxon>
        <taxon>Anguillidae</taxon>
        <taxon>Anguilla</taxon>
    </lineage>
</organism>
<dbReference type="EMBL" id="GBXM01083268">
    <property type="protein sequence ID" value="JAH25309.1"/>
    <property type="molecule type" value="Transcribed_RNA"/>
</dbReference>
<accession>A0A0E9R897</accession>